<gene>
    <name evidence="2" type="ORF">As57867_018935</name>
</gene>
<reference evidence="2" key="1">
    <citation type="submission" date="2019-06" db="EMBL/GenBank/DDBJ databases">
        <title>Genomics analysis of Aphanomyces spp. identifies a new class of oomycete effector associated with host adaptation.</title>
        <authorList>
            <person name="Gaulin E."/>
        </authorList>
    </citation>
    <scope>NUCLEOTIDE SEQUENCE</scope>
    <source>
        <strain evidence="2">CBS 578.67</strain>
    </source>
</reference>
<organism evidence="2">
    <name type="scientific">Aphanomyces stellatus</name>
    <dbReference type="NCBI Taxonomy" id="120398"/>
    <lineage>
        <taxon>Eukaryota</taxon>
        <taxon>Sar</taxon>
        <taxon>Stramenopiles</taxon>
        <taxon>Oomycota</taxon>
        <taxon>Saprolegniomycetes</taxon>
        <taxon>Saprolegniales</taxon>
        <taxon>Verrucalvaceae</taxon>
        <taxon>Aphanomyces</taxon>
    </lineage>
</organism>
<dbReference type="SUPFAM" id="SSF50156">
    <property type="entry name" value="PDZ domain-like"/>
    <property type="match status" value="1"/>
</dbReference>
<dbReference type="AlphaFoldDB" id="A0A6A4Y2D1"/>
<feature type="compositionally biased region" description="Polar residues" evidence="1">
    <location>
        <begin position="436"/>
        <end position="449"/>
    </location>
</feature>
<comment type="caution">
    <text evidence="2">The sequence shown here is derived from an EMBL/GenBank/DDBJ whole genome shotgun (WGS) entry which is preliminary data.</text>
</comment>
<proteinExistence type="predicted"/>
<evidence type="ECO:0000256" key="1">
    <source>
        <dbReference type="SAM" id="MobiDB-lite"/>
    </source>
</evidence>
<dbReference type="EMBL" id="VJMH01006435">
    <property type="protein sequence ID" value="KAF0689580.1"/>
    <property type="molecule type" value="Genomic_DNA"/>
</dbReference>
<feature type="compositionally biased region" description="Polar residues" evidence="1">
    <location>
        <begin position="347"/>
        <end position="365"/>
    </location>
</feature>
<feature type="region of interest" description="Disordered" evidence="1">
    <location>
        <begin position="14"/>
        <end position="63"/>
    </location>
</feature>
<evidence type="ECO:0000313" key="2">
    <source>
        <dbReference type="EMBL" id="KAF0689580.1"/>
    </source>
</evidence>
<feature type="region of interest" description="Disordered" evidence="1">
    <location>
        <begin position="335"/>
        <end position="366"/>
    </location>
</feature>
<feature type="region of interest" description="Disordered" evidence="1">
    <location>
        <begin position="436"/>
        <end position="465"/>
    </location>
</feature>
<name>A0A6A4Y2D1_9STRA</name>
<evidence type="ECO:0008006" key="3">
    <source>
        <dbReference type="Google" id="ProtNLM"/>
    </source>
</evidence>
<accession>A0A6A4Y2D1</accession>
<sequence length="517" mass="55111">MGEAGQNVLVLRGRFHRSRRRGTPPPPFDTMIKAQTLDAPPSPSSLARLTRQSSRRRHSLSEYNGLSSNRLLAPPLSLTAPPHGGPAGDPILLRLPPQAIAYEIRWAEGPLGITLHRQGTATAVKSTTNLMAAPGDTLLAINGASTAEMDYFDVMLAVRRLPKPATLTFLRDPSVAAAAGPLPNVVEENDTALTLQDDGKDQHGTTRHKLIESDDMYDLLANLMRDHDGFGNDTVHTNTTIMTSTTSTYMAYCSCRSCSNQGSSAATCTTVDCLTATAIDRHNIDAFDSLGDENDDVRHTLTPAASVEIDALPAFHTPQHRFAHANAVSVDIDAASGSSRQRPRHTPLTSNISVNLDSGTNNTPAMTHDAKLTLLNRARGQEAAGAGRDTAPTSQLGSVDESEDTMSSVSRDADAWSIPRHRRHLRLHDAATMTSTPMTQHAETMTSAPSPDDEPKTTNAVATPDVSTVPPGVVYMGPATAATPPALFDPAQVMLPPGYMYHPYGIPVVAAPPLAVA</sequence>
<protein>
    <recommendedName>
        <fullName evidence="3">PDZ domain-containing protein</fullName>
    </recommendedName>
</protein>
<feature type="region of interest" description="Disordered" evidence="1">
    <location>
        <begin position="380"/>
        <end position="417"/>
    </location>
</feature>
<dbReference type="InterPro" id="IPR036034">
    <property type="entry name" value="PDZ_sf"/>
</dbReference>
<feature type="non-terminal residue" evidence="2">
    <location>
        <position position="517"/>
    </location>
</feature>